<dbReference type="EMBL" id="UINC01053478">
    <property type="protein sequence ID" value="SVB70038.1"/>
    <property type="molecule type" value="Genomic_DNA"/>
</dbReference>
<evidence type="ECO:0000313" key="1">
    <source>
        <dbReference type="EMBL" id="SVB70038.1"/>
    </source>
</evidence>
<evidence type="ECO:0008006" key="2">
    <source>
        <dbReference type="Google" id="ProtNLM"/>
    </source>
</evidence>
<gene>
    <name evidence="1" type="ORF">METZ01_LOCUS222892</name>
</gene>
<organism evidence="1">
    <name type="scientific">marine metagenome</name>
    <dbReference type="NCBI Taxonomy" id="408172"/>
    <lineage>
        <taxon>unclassified sequences</taxon>
        <taxon>metagenomes</taxon>
        <taxon>ecological metagenomes</taxon>
    </lineage>
</organism>
<sequence>SAEVMGHNMVPLFQDPEMTLGMGSFTAFVFVCLNDQMTPGSGQTVLLKGAHHATEKFLNWQREQGNKLGPEGPGWPRINHDAPNRCGLVYLPESIRQQFIEESSLSTPDGVQWPEPTQVLMEPGDACIAVFHLPHSGSRNENGRESRKNIIFRIRNKSRQPNHIATGLSDHPDRGQMGEWLEYEAGNNPWQRSKDALCNQWAEWQGMQDIVGEMRR</sequence>
<dbReference type="SUPFAM" id="SSF51197">
    <property type="entry name" value="Clavaminate synthase-like"/>
    <property type="match status" value="1"/>
</dbReference>
<proteinExistence type="predicted"/>
<name>A0A382G445_9ZZZZ</name>
<dbReference type="Gene3D" id="2.60.120.620">
    <property type="entry name" value="q2cbj1_9rhob like domain"/>
    <property type="match status" value="1"/>
</dbReference>
<accession>A0A382G445</accession>
<reference evidence="1" key="1">
    <citation type="submission" date="2018-05" db="EMBL/GenBank/DDBJ databases">
        <authorList>
            <person name="Lanie J.A."/>
            <person name="Ng W.-L."/>
            <person name="Kazmierczak K.M."/>
            <person name="Andrzejewski T.M."/>
            <person name="Davidsen T.M."/>
            <person name="Wayne K.J."/>
            <person name="Tettelin H."/>
            <person name="Glass J.I."/>
            <person name="Rusch D."/>
            <person name="Podicherti R."/>
            <person name="Tsui H.-C.T."/>
            <person name="Winkler M.E."/>
        </authorList>
    </citation>
    <scope>NUCLEOTIDE SEQUENCE</scope>
</reference>
<feature type="non-terminal residue" evidence="1">
    <location>
        <position position="1"/>
    </location>
</feature>
<protein>
    <recommendedName>
        <fullName evidence="2">Phytanoyl-CoA dioxygenase</fullName>
    </recommendedName>
</protein>
<dbReference type="AlphaFoldDB" id="A0A382G445"/>